<dbReference type="Proteomes" id="UP000813215">
    <property type="component" value="Unassembled WGS sequence"/>
</dbReference>
<dbReference type="EMBL" id="JAHHHW010000152">
    <property type="protein sequence ID" value="MBW4435068.1"/>
    <property type="molecule type" value="Genomic_DNA"/>
</dbReference>
<sequence length="50" mass="5711">MLEKLLLAITITFSLNLFLQVRVLEESNRGADLHQLQQPAPTILVRLPQK</sequence>
<accession>A0A9E3HCW0</accession>
<comment type="caution">
    <text evidence="1">The sequence shown here is derived from an EMBL/GenBank/DDBJ whole genome shotgun (WGS) entry which is preliminary data.</text>
</comment>
<reference evidence="1" key="2">
    <citation type="journal article" date="2022" name="Microbiol. Resour. Announc.">
        <title>Metagenome Sequencing to Explore Phylogenomics of Terrestrial Cyanobacteria.</title>
        <authorList>
            <person name="Ward R.D."/>
            <person name="Stajich J.E."/>
            <person name="Johansen J.R."/>
            <person name="Huntemann M."/>
            <person name="Clum A."/>
            <person name="Foster B."/>
            <person name="Foster B."/>
            <person name="Roux S."/>
            <person name="Palaniappan K."/>
            <person name="Varghese N."/>
            <person name="Mukherjee S."/>
            <person name="Reddy T.B.K."/>
            <person name="Daum C."/>
            <person name="Copeland A."/>
            <person name="Chen I.A."/>
            <person name="Ivanova N.N."/>
            <person name="Kyrpides N.C."/>
            <person name="Shapiro N."/>
            <person name="Eloe-Fadrosh E.A."/>
            <person name="Pietrasiak N."/>
        </authorList>
    </citation>
    <scope>NUCLEOTIDE SEQUENCE</scope>
    <source>
        <strain evidence="1">HA4357-MV3</strain>
    </source>
</reference>
<reference evidence="1" key="1">
    <citation type="submission" date="2021-05" db="EMBL/GenBank/DDBJ databases">
        <authorList>
            <person name="Pietrasiak N."/>
            <person name="Ward R."/>
            <person name="Stajich J.E."/>
            <person name="Kurbessoian T."/>
        </authorList>
    </citation>
    <scope>NUCLEOTIDE SEQUENCE</scope>
    <source>
        <strain evidence="1">HA4357-MV3</strain>
    </source>
</reference>
<evidence type="ECO:0000313" key="2">
    <source>
        <dbReference type="Proteomes" id="UP000813215"/>
    </source>
</evidence>
<protein>
    <submittedName>
        <fullName evidence="1">Uncharacterized protein</fullName>
    </submittedName>
</protein>
<dbReference type="AlphaFoldDB" id="A0A9E3HCW0"/>
<gene>
    <name evidence="1" type="ORF">KME28_25985</name>
</gene>
<proteinExistence type="predicted"/>
<organism evidence="1 2">
    <name type="scientific">Pelatocladus maniniholoensis HA4357-MV3</name>
    <dbReference type="NCBI Taxonomy" id="1117104"/>
    <lineage>
        <taxon>Bacteria</taxon>
        <taxon>Bacillati</taxon>
        <taxon>Cyanobacteriota</taxon>
        <taxon>Cyanophyceae</taxon>
        <taxon>Nostocales</taxon>
        <taxon>Nostocaceae</taxon>
        <taxon>Pelatocladus</taxon>
    </lineage>
</organism>
<evidence type="ECO:0000313" key="1">
    <source>
        <dbReference type="EMBL" id="MBW4435068.1"/>
    </source>
</evidence>
<name>A0A9E3HCW0_9NOST</name>